<keyword evidence="1" id="KW-0862">Zinc</keyword>
<sequence>MIYNPERHEELTTVNWDERKVIDCIESIYEDSQKNFDSIEKQTMYFGKAGALFGLLEISKFLNRPLSLDPKKVISEVYAAYLKNPDTESVVPSLYLGEVGILLVEYLVNPSKNLENKLFHLVKSNIENPTLEALWAAPGTMIAASWFYDKTKKDEWRELFVENAEYLITKLKEQSDENLIWQQDLYGKKVRYTGAGHGYFGNMFGILKNIDLLKSDDKEYVLSHIKLVLDELAIEEDGAVNWAPVFPSNPELKPLTQWCHGAPGIINSLKRYPQNDPVVESLLVKAGELIWRAGPLTKGVGICHGTDGNGFSFLQLNKRTGNEMWLERARKFAMHCLSQRKNEYTLFTGDIGLALYLIACIEKTDNFPFLDDF</sequence>
<dbReference type="STRING" id="862908.BMS_0805"/>
<dbReference type="HOGENOM" id="CLU_645074_0_0_7"/>
<dbReference type="InterPro" id="IPR012341">
    <property type="entry name" value="6hp_glycosidase-like_sf"/>
</dbReference>
<dbReference type="PATRIC" id="fig|862908.3.peg.768"/>
<dbReference type="SMART" id="SM01260">
    <property type="entry name" value="LANC_like"/>
    <property type="match status" value="1"/>
</dbReference>
<dbReference type="RefSeq" id="WP_014243487.1">
    <property type="nucleotide sequence ID" value="NC_016620.1"/>
</dbReference>
<evidence type="ECO:0000313" key="2">
    <source>
        <dbReference type="EMBL" id="CBW25702.1"/>
    </source>
</evidence>
<dbReference type="GO" id="GO:0005886">
    <property type="term" value="C:plasma membrane"/>
    <property type="evidence" value="ECO:0007669"/>
    <property type="project" value="TreeGrafter"/>
</dbReference>
<keyword evidence="1" id="KW-0479">Metal-binding</keyword>
<feature type="binding site" evidence="1">
    <location>
        <position position="259"/>
    </location>
    <ligand>
        <name>Zn(2+)</name>
        <dbReference type="ChEBI" id="CHEBI:29105"/>
    </ligand>
</feature>
<reference evidence="3" key="1">
    <citation type="journal article" date="2013" name="ISME J.">
        <title>A small predatory core genome in the divergent marine Bacteriovorax marinus SJ and the terrestrial Bdellovibrio bacteriovorus.</title>
        <authorList>
            <person name="Crossman L.C."/>
            <person name="Chen H."/>
            <person name="Cerdeno-Tarraga A.M."/>
            <person name="Brooks K."/>
            <person name="Quail M.A."/>
            <person name="Pineiro S.A."/>
            <person name="Hobley L."/>
            <person name="Sockett R.E."/>
            <person name="Bentley S.D."/>
            <person name="Parkhill J."/>
            <person name="Williams H.N."/>
            <person name="Stine O.C."/>
        </authorList>
    </citation>
    <scope>NUCLEOTIDE SEQUENCE [LARGE SCALE GENOMIC DNA]</scope>
    <source>
        <strain evidence="3">ATCC BAA-682 / DSM 15412 / SJ</strain>
    </source>
</reference>
<dbReference type="GO" id="GO:0031179">
    <property type="term" value="P:peptide modification"/>
    <property type="evidence" value="ECO:0007669"/>
    <property type="project" value="InterPro"/>
</dbReference>
<dbReference type="InterPro" id="IPR007822">
    <property type="entry name" value="LANC-like"/>
</dbReference>
<feature type="binding site" evidence="1">
    <location>
        <position position="303"/>
    </location>
    <ligand>
        <name>Zn(2+)</name>
        <dbReference type="ChEBI" id="CHEBI:29105"/>
    </ligand>
</feature>
<gene>
    <name evidence="2" type="ordered locus">BMS_0805</name>
</gene>
<dbReference type="SUPFAM" id="SSF158745">
    <property type="entry name" value="LanC-like"/>
    <property type="match status" value="1"/>
</dbReference>
<dbReference type="PANTHER" id="PTHR12736:SF7">
    <property type="entry name" value="LANC-LIKE PROTEIN 3"/>
    <property type="match status" value="1"/>
</dbReference>
<evidence type="ECO:0000313" key="3">
    <source>
        <dbReference type="Proteomes" id="UP000008963"/>
    </source>
</evidence>
<dbReference type="AlphaFoldDB" id="E1X5Y5"/>
<accession>E1X5Y5</accession>
<dbReference type="PRINTS" id="PR01950">
    <property type="entry name" value="LANCSUPER"/>
</dbReference>
<protein>
    <submittedName>
        <fullName evidence="2">Antibiotic modification-related protein</fullName>
    </submittedName>
</protein>
<keyword evidence="3" id="KW-1185">Reference proteome</keyword>
<dbReference type="GO" id="GO:0046872">
    <property type="term" value="F:metal ion binding"/>
    <property type="evidence" value="ECO:0007669"/>
    <property type="project" value="UniProtKB-KW"/>
</dbReference>
<dbReference type="OrthoDB" id="5291353at2"/>
<dbReference type="PANTHER" id="PTHR12736">
    <property type="entry name" value="LANC-LIKE PROTEIN"/>
    <property type="match status" value="1"/>
</dbReference>
<dbReference type="CDD" id="cd04794">
    <property type="entry name" value="euk_LANCL"/>
    <property type="match status" value="1"/>
</dbReference>
<dbReference type="GO" id="GO:0005975">
    <property type="term" value="P:carbohydrate metabolic process"/>
    <property type="evidence" value="ECO:0007669"/>
    <property type="project" value="InterPro"/>
</dbReference>
<feature type="binding site" evidence="1">
    <location>
        <position position="304"/>
    </location>
    <ligand>
        <name>Zn(2+)</name>
        <dbReference type="ChEBI" id="CHEBI:29105"/>
    </ligand>
</feature>
<evidence type="ECO:0000256" key="1">
    <source>
        <dbReference type="PIRSR" id="PIRSR607822-1"/>
    </source>
</evidence>
<dbReference type="Pfam" id="PF05147">
    <property type="entry name" value="LANC_like"/>
    <property type="match status" value="1"/>
</dbReference>
<organism evidence="2 3">
    <name type="scientific">Halobacteriovorax marinus (strain ATCC BAA-682 / DSM 15412 / SJ)</name>
    <name type="common">Bacteriovorax marinus</name>
    <dbReference type="NCBI Taxonomy" id="862908"/>
    <lineage>
        <taxon>Bacteria</taxon>
        <taxon>Pseudomonadati</taxon>
        <taxon>Bdellovibrionota</taxon>
        <taxon>Bacteriovoracia</taxon>
        <taxon>Bacteriovoracales</taxon>
        <taxon>Halobacteriovoraceae</taxon>
        <taxon>Halobacteriovorax</taxon>
    </lineage>
</organism>
<dbReference type="Proteomes" id="UP000008963">
    <property type="component" value="Chromosome"/>
</dbReference>
<dbReference type="eggNOG" id="COG4403">
    <property type="taxonomic scope" value="Bacteria"/>
</dbReference>
<dbReference type="Gene3D" id="1.50.10.10">
    <property type="match status" value="1"/>
</dbReference>
<proteinExistence type="predicted"/>
<name>E1X5Y5_HALMS</name>
<dbReference type="EMBL" id="FQ312005">
    <property type="protein sequence ID" value="CBW25702.1"/>
    <property type="molecule type" value="Genomic_DNA"/>
</dbReference>
<dbReference type="KEGG" id="bmx:BMS_0805"/>